<gene>
    <name evidence="2" type="ORF">PUN28_003847</name>
</gene>
<name>A0AAW2GP52_9HYME</name>
<feature type="compositionally biased region" description="Basic residues" evidence="1">
    <location>
        <begin position="76"/>
        <end position="87"/>
    </location>
</feature>
<dbReference type="AlphaFoldDB" id="A0AAW2GP52"/>
<evidence type="ECO:0000256" key="1">
    <source>
        <dbReference type="SAM" id="MobiDB-lite"/>
    </source>
</evidence>
<reference evidence="2 3" key="1">
    <citation type="submission" date="2023-03" db="EMBL/GenBank/DDBJ databases">
        <title>High recombination rates correlate with genetic variation in Cardiocondyla obscurior ants.</title>
        <authorList>
            <person name="Errbii M."/>
        </authorList>
    </citation>
    <scope>NUCLEOTIDE SEQUENCE [LARGE SCALE GENOMIC DNA]</scope>
    <source>
        <strain evidence="2">Alpha-2009</strain>
        <tissue evidence="2">Whole body</tissue>
    </source>
</reference>
<dbReference type="EMBL" id="JADYXP020000003">
    <property type="protein sequence ID" value="KAL0128742.1"/>
    <property type="molecule type" value="Genomic_DNA"/>
</dbReference>
<evidence type="ECO:0000313" key="3">
    <source>
        <dbReference type="Proteomes" id="UP001430953"/>
    </source>
</evidence>
<accession>A0AAW2GP52</accession>
<proteinExistence type="predicted"/>
<feature type="region of interest" description="Disordered" evidence="1">
    <location>
        <begin position="76"/>
        <end position="96"/>
    </location>
</feature>
<comment type="caution">
    <text evidence="2">The sequence shown here is derived from an EMBL/GenBank/DDBJ whole genome shotgun (WGS) entry which is preliminary data.</text>
</comment>
<sequence length="119" mass="13614">MCAVSRGGEKAGRRCIGLSYVWECSRLITHPGGSFKYLRKYPCAPAWPDTRSATVNICATYVFMHPCIHVRTHTPRRERRAARRGTIRPREYSQINPHNGTAWYGVDRTGPRLLKSVRL</sequence>
<dbReference type="Proteomes" id="UP001430953">
    <property type="component" value="Unassembled WGS sequence"/>
</dbReference>
<protein>
    <submittedName>
        <fullName evidence="2">Uncharacterized protein</fullName>
    </submittedName>
</protein>
<organism evidence="2 3">
    <name type="scientific">Cardiocondyla obscurior</name>
    <dbReference type="NCBI Taxonomy" id="286306"/>
    <lineage>
        <taxon>Eukaryota</taxon>
        <taxon>Metazoa</taxon>
        <taxon>Ecdysozoa</taxon>
        <taxon>Arthropoda</taxon>
        <taxon>Hexapoda</taxon>
        <taxon>Insecta</taxon>
        <taxon>Pterygota</taxon>
        <taxon>Neoptera</taxon>
        <taxon>Endopterygota</taxon>
        <taxon>Hymenoptera</taxon>
        <taxon>Apocrita</taxon>
        <taxon>Aculeata</taxon>
        <taxon>Formicoidea</taxon>
        <taxon>Formicidae</taxon>
        <taxon>Myrmicinae</taxon>
        <taxon>Cardiocondyla</taxon>
    </lineage>
</organism>
<evidence type="ECO:0000313" key="2">
    <source>
        <dbReference type="EMBL" id="KAL0128742.1"/>
    </source>
</evidence>
<keyword evidence="3" id="KW-1185">Reference proteome</keyword>